<feature type="domain" description="Transketolase-like pyrimidine-binding" evidence="12">
    <location>
        <begin position="324"/>
        <end position="489"/>
    </location>
</feature>
<dbReference type="GO" id="GO:0016114">
    <property type="term" value="P:terpenoid biosynthetic process"/>
    <property type="evidence" value="ECO:0007669"/>
    <property type="project" value="UniProtKB-UniRule"/>
</dbReference>
<evidence type="ECO:0000313" key="13">
    <source>
        <dbReference type="EMBL" id="OUD09610.1"/>
    </source>
</evidence>
<accession>A0A251WYQ8</accession>
<dbReference type="EMBL" id="MSPP01000002">
    <property type="protein sequence ID" value="OUD09610.1"/>
    <property type="molecule type" value="Genomic_DNA"/>
</dbReference>
<comment type="cofactor">
    <cofactor evidence="11">
        <name>Mg(2+)</name>
        <dbReference type="ChEBI" id="CHEBI:18420"/>
    </cofactor>
    <text evidence="11">Binds 1 Mg(2+) ion per subunit.</text>
</comment>
<dbReference type="Pfam" id="PF02779">
    <property type="entry name" value="Transket_pyr"/>
    <property type="match status" value="1"/>
</dbReference>
<evidence type="ECO:0000256" key="1">
    <source>
        <dbReference type="ARBA" id="ARBA00004980"/>
    </source>
</evidence>
<dbReference type="InterPro" id="IPR009014">
    <property type="entry name" value="Transketo_C/PFOR_II"/>
</dbReference>
<evidence type="ECO:0000256" key="5">
    <source>
        <dbReference type="ARBA" id="ARBA00022723"/>
    </source>
</evidence>
<keyword evidence="14" id="KW-1185">Reference proteome</keyword>
<reference evidence="13 14" key="1">
    <citation type="submission" date="2016-12" db="EMBL/GenBank/DDBJ databases">
        <title>The draft genome sequence of HSLHS2.</title>
        <authorList>
            <person name="Hu D."/>
            <person name="Wang L."/>
            <person name="Shao Z."/>
        </authorList>
    </citation>
    <scope>NUCLEOTIDE SEQUENCE [LARGE SCALE GENOMIC DNA]</scope>
    <source>
        <strain evidence="13">MCCC 1A06712</strain>
    </source>
</reference>
<evidence type="ECO:0000256" key="2">
    <source>
        <dbReference type="ARBA" id="ARBA00011081"/>
    </source>
</evidence>
<dbReference type="InterPro" id="IPR033248">
    <property type="entry name" value="Transketolase_C"/>
</dbReference>
<dbReference type="HAMAP" id="MF_00315">
    <property type="entry name" value="DXP_synth"/>
    <property type="match status" value="1"/>
</dbReference>
<dbReference type="CDD" id="cd07033">
    <property type="entry name" value="TPP_PYR_DXS_TK_like"/>
    <property type="match status" value="1"/>
</dbReference>
<dbReference type="FunFam" id="3.40.50.920:FF:000002">
    <property type="entry name" value="1-deoxy-D-xylulose-5-phosphate synthase"/>
    <property type="match status" value="1"/>
</dbReference>
<dbReference type="OrthoDB" id="9803371at2"/>
<comment type="subunit">
    <text evidence="3 11">Homodimer.</text>
</comment>
<dbReference type="NCBIfam" id="TIGR00204">
    <property type="entry name" value="dxs"/>
    <property type="match status" value="1"/>
</dbReference>
<proteinExistence type="inferred from homology"/>
<feature type="binding site" evidence="11">
    <location>
        <position position="79"/>
    </location>
    <ligand>
        <name>thiamine diphosphate</name>
        <dbReference type="ChEBI" id="CHEBI:58937"/>
    </ligand>
</feature>
<dbReference type="Pfam" id="PF02780">
    <property type="entry name" value="Transketolase_C"/>
    <property type="match status" value="1"/>
</dbReference>
<dbReference type="GO" id="GO:0008661">
    <property type="term" value="F:1-deoxy-D-xylulose-5-phosphate synthase activity"/>
    <property type="evidence" value="ECO:0007669"/>
    <property type="project" value="UniProtKB-UniRule"/>
</dbReference>
<dbReference type="Gene3D" id="3.40.50.970">
    <property type="match status" value="2"/>
</dbReference>
<keyword evidence="8 11" id="KW-0786">Thiamine pyrophosphate</keyword>
<dbReference type="EC" id="2.2.1.7" evidence="11"/>
<dbReference type="SUPFAM" id="SSF52922">
    <property type="entry name" value="TK C-terminal domain-like"/>
    <property type="match status" value="1"/>
</dbReference>
<protein>
    <recommendedName>
        <fullName evidence="11">1-deoxy-D-xylulose-5-phosphate synthase</fullName>
        <ecNumber evidence="11">2.2.1.7</ecNumber>
    </recommendedName>
    <alternativeName>
        <fullName evidence="11">1-deoxyxylulose-5-phosphate synthase</fullName>
        <shortName evidence="11">DXP synthase</shortName>
        <shortName evidence="11">DXPS</shortName>
    </alternativeName>
</protein>
<organism evidence="13 14">
    <name type="scientific">Marivivens niveibacter</name>
    <dbReference type="NCBI Taxonomy" id="1930667"/>
    <lineage>
        <taxon>Bacteria</taxon>
        <taxon>Pseudomonadati</taxon>
        <taxon>Pseudomonadota</taxon>
        <taxon>Alphaproteobacteria</taxon>
        <taxon>Rhodobacterales</taxon>
        <taxon>Paracoccaceae</taxon>
        <taxon>Marivivens group</taxon>
        <taxon>Marivivens</taxon>
    </lineage>
</organism>
<dbReference type="GO" id="GO:0000287">
    <property type="term" value="F:magnesium ion binding"/>
    <property type="evidence" value="ECO:0007669"/>
    <property type="project" value="UniProtKB-UniRule"/>
</dbReference>
<sequence length="641" mass="67962">MTDRPRTPHLDRVQTPADLKSMSDSELRHVADELRAETIDAVSVTGGHLGAGLGVVELTVALHAVFDTPKDKIVWDVSHQCYPHKIITGRRDRIRTLRQKDGLSGFAKRSESPYDAFGAGHSSTSISAALGFAVARDLGGVTPEGVGDAIAVIGDGSMSAGMAFEAMNNAGHLGKRMIVVLNDNEMSIAEPTGALSSYLSRLYAGAPFQELKAAAKGAVSLLPPPFREGAKRAKDMVKHMTVGGTLFEELGFSYIGPIDGHDMDQLLAVLRTVKSRADGPILIHAITKKGKGYAPAEAARDKGHATAKFDVPSGKQHKAPSNAPSYTSVFANTLLDLAAKDQKICAVTAAMPDGTGLKTFMERYASRCFDVGIAEQHAVTFSAGLAAGGMKPFCALYSTFLQRGYDQVVHDVAIQRLPVRFAIDRAGLVGADGATHAGSFDVSFLVNLPGMVVMAAADENELARMVKTAADYDDGPIAFRFPRGEGVGVEIPDTLEPLEIGKGRVVTEGAGVAILSFGTRLQEVLQAVENLNAKGIHPTVIDARFAKPLDRDLILKTAATHDAIITIEEGAAGGFGSQVVQMLSDEGAMDHGLKFRSMVLPDTWIDHASPADMYATAGLNAPDIEAKVLDVMGVARIENRA</sequence>
<dbReference type="SMART" id="SM00861">
    <property type="entry name" value="Transket_pyr"/>
    <property type="match status" value="1"/>
</dbReference>
<comment type="pathway">
    <text evidence="1 11">Metabolic intermediate biosynthesis; 1-deoxy-D-xylulose 5-phosphate biosynthesis; 1-deoxy-D-xylulose 5-phosphate from D-glyceraldehyde 3-phosphate and pyruvate: step 1/1.</text>
</comment>
<feature type="binding site" evidence="11">
    <location>
        <position position="293"/>
    </location>
    <ligand>
        <name>thiamine diphosphate</name>
        <dbReference type="ChEBI" id="CHEBI:58937"/>
    </ligand>
</feature>
<dbReference type="PANTHER" id="PTHR43322">
    <property type="entry name" value="1-D-DEOXYXYLULOSE 5-PHOSPHATE SYNTHASE-RELATED"/>
    <property type="match status" value="1"/>
</dbReference>
<evidence type="ECO:0000256" key="9">
    <source>
        <dbReference type="ARBA" id="ARBA00023229"/>
    </source>
</evidence>
<feature type="binding site" evidence="11">
    <location>
        <position position="155"/>
    </location>
    <ligand>
        <name>Mg(2+)</name>
        <dbReference type="ChEBI" id="CHEBI:18420"/>
    </ligand>
</feature>
<feature type="binding site" evidence="11">
    <location>
        <begin position="156"/>
        <end position="157"/>
    </location>
    <ligand>
        <name>thiamine diphosphate</name>
        <dbReference type="ChEBI" id="CHEBI:58937"/>
    </ligand>
</feature>
<evidence type="ECO:0000259" key="12">
    <source>
        <dbReference type="SMART" id="SM00861"/>
    </source>
</evidence>
<feature type="binding site" evidence="11">
    <location>
        <position position="184"/>
    </location>
    <ligand>
        <name>Mg(2+)</name>
        <dbReference type="ChEBI" id="CHEBI:18420"/>
    </ligand>
</feature>
<dbReference type="UniPathway" id="UPA00064">
    <property type="reaction ID" value="UER00091"/>
</dbReference>
<gene>
    <name evidence="11" type="primary">dxs</name>
    <name evidence="13" type="ORF">BVC71_07150</name>
</gene>
<dbReference type="InterPro" id="IPR029061">
    <property type="entry name" value="THDP-binding"/>
</dbReference>
<dbReference type="CDD" id="cd02007">
    <property type="entry name" value="TPP_DXS"/>
    <property type="match status" value="1"/>
</dbReference>
<comment type="function">
    <text evidence="10 11">Catalyzes the acyloin condensation reaction between C atoms 2 and 3 of pyruvate and glyceraldehyde 3-phosphate to yield 1-deoxy-D-xylulose-5-phosphate (DXP).</text>
</comment>
<evidence type="ECO:0000256" key="4">
    <source>
        <dbReference type="ARBA" id="ARBA00022679"/>
    </source>
</evidence>
<evidence type="ECO:0000256" key="10">
    <source>
        <dbReference type="ARBA" id="ARBA00055605"/>
    </source>
</evidence>
<keyword evidence="6 11" id="KW-0460">Magnesium</keyword>
<dbReference type="GO" id="GO:0009228">
    <property type="term" value="P:thiamine biosynthetic process"/>
    <property type="evidence" value="ECO:0007669"/>
    <property type="project" value="UniProtKB-UniRule"/>
</dbReference>
<keyword evidence="5 11" id="KW-0479">Metal-binding</keyword>
<dbReference type="InterPro" id="IPR005475">
    <property type="entry name" value="Transketolase-like_Pyr-bd"/>
</dbReference>
<evidence type="ECO:0000256" key="3">
    <source>
        <dbReference type="ARBA" id="ARBA00011738"/>
    </source>
</evidence>
<dbReference type="SUPFAM" id="SSF52518">
    <property type="entry name" value="Thiamin diphosphate-binding fold (THDP-binding)"/>
    <property type="match status" value="2"/>
</dbReference>
<evidence type="ECO:0000256" key="6">
    <source>
        <dbReference type="ARBA" id="ARBA00022842"/>
    </source>
</evidence>
<keyword evidence="9 11" id="KW-0414">Isoprene biosynthesis</keyword>
<dbReference type="Proteomes" id="UP000194664">
    <property type="component" value="Unassembled WGS sequence"/>
</dbReference>
<evidence type="ECO:0000256" key="11">
    <source>
        <dbReference type="HAMAP-Rule" id="MF_00315"/>
    </source>
</evidence>
<dbReference type="GO" id="GO:0019288">
    <property type="term" value="P:isopentenyl diphosphate biosynthetic process, methylerythritol 4-phosphate pathway"/>
    <property type="evidence" value="ECO:0007669"/>
    <property type="project" value="UniProtKB-ARBA"/>
</dbReference>
<dbReference type="NCBIfam" id="NF003933">
    <property type="entry name" value="PRK05444.2-2"/>
    <property type="match status" value="1"/>
</dbReference>
<feature type="binding site" evidence="11">
    <location>
        <begin position="120"/>
        <end position="122"/>
    </location>
    <ligand>
        <name>thiamine diphosphate</name>
        <dbReference type="ChEBI" id="CHEBI:58937"/>
    </ligand>
</feature>
<dbReference type="FunFam" id="3.40.50.970:FF:000005">
    <property type="entry name" value="1-deoxy-D-xylulose-5-phosphate synthase"/>
    <property type="match status" value="1"/>
</dbReference>
<comment type="cofactor">
    <cofactor evidence="11">
        <name>thiamine diphosphate</name>
        <dbReference type="ChEBI" id="CHEBI:58937"/>
    </cofactor>
    <text evidence="11">Binds 1 thiamine pyrophosphate per subunit.</text>
</comment>
<comment type="catalytic activity">
    <reaction evidence="11">
        <text>D-glyceraldehyde 3-phosphate + pyruvate + H(+) = 1-deoxy-D-xylulose 5-phosphate + CO2</text>
        <dbReference type="Rhea" id="RHEA:12605"/>
        <dbReference type="ChEBI" id="CHEBI:15361"/>
        <dbReference type="ChEBI" id="CHEBI:15378"/>
        <dbReference type="ChEBI" id="CHEBI:16526"/>
        <dbReference type="ChEBI" id="CHEBI:57792"/>
        <dbReference type="ChEBI" id="CHEBI:59776"/>
        <dbReference type="EC" id="2.2.1.7"/>
    </reaction>
</comment>
<dbReference type="PANTHER" id="PTHR43322:SF5">
    <property type="entry name" value="1-DEOXY-D-XYLULOSE-5-PHOSPHATE SYNTHASE, CHLOROPLASTIC"/>
    <property type="match status" value="1"/>
</dbReference>
<dbReference type="Pfam" id="PF13292">
    <property type="entry name" value="DXP_synthase_N"/>
    <property type="match status" value="1"/>
</dbReference>
<dbReference type="RefSeq" id="WP_086450946.1">
    <property type="nucleotide sequence ID" value="NZ_MSPP01000002.1"/>
</dbReference>
<dbReference type="InterPro" id="IPR049557">
    <property type="entry name" value="Transketolase_CS"/>
</dbReference>
<dbReference type="AlphaFoldDB" id="A0A251WYQ8"/>
<feature type="binding site" evidence="11">
    <location>
        <position position="375"/>
    </location>
    <ligand>
        <name>thiamine diphosphate</name>
        <dbReference type="ChEBI" id="CHEBI:58937"/>
    </ligand>
</feature>
<evidence type="ECO:0000256" key="8">
    <source>
        <dbReference type="ARBA" id="ARBA00023052"/>
    </source>
</evidence>
<name>A0A251WYQ8_9RHOB</name>
<dbReference type="GO" id="GO:0030976">
    <property type="term" value="F:thiamine pyrophosphate binding"/>
    <property type="evidence" value="ECO:0007669"/>
    <property type="project" value="UniProtKB-UniRule"/>
</dbReference>
<keyword evidence="4 11" id="KW-0808">Transferase</keyword>
<keyword evidence="7 11" id="KW-0784">Thiamine biosynthesis</keyword>
<evidence type="ECO:0000256" key="7">
    <source>
        <dbReference type="ARBA" id="ARBA00022977"/>
    </source>
</evidence>
<evidence type="ECO:0000313" key="14">
    <source>
        <dbReference type="Proteomes" id="UP000194664"/>
    </source>
</evidence>
<comment type="similarity">
    <text evidence="2 11">Belongs to the transketolase family. DXPS subfamily.</text>
</comment>
<comment type="caution">
    <text evidence="13">The sequence shown here is derived from an EMBL/GenBank/DDBJ whole genome shotgun (WGS) entry which is preliminary data.</text>
</comment>
<dbReference type="Gene3D" id="3.40.50.920">
    <property type="match status" value="1"/>
</dbReference>
<dbReference type="PROSITE" id="PS00801">
    <property type="entry name" value="TRANSKETOLASE_1"/>
    <property type="match status" value="1"/>
</dbReference>
<feature type="binding site" evidence="11">
    <location>
        <position position="184"/>
    </location>
    <ligand>
        <name>thiamine diphosphate</name>
        <dbReference type="ChEBI" id="CHEBI:58937"/>
    </ligand>
</feature>
<dbReference type="InterPro" id="IPR005477">
    <property type="entry name" value="Dxylulose-5-P_synthase"/>
</dbReference>